<dbReference type="SMART" id="SM00950">
    <property type="entry name" value="Piwi"/>
    <property type="match status" value="1"/>
</dbReference>
<dbReference type="CDD" id="cd02846">
    <property type="entry name" value="PAZ_argonaute_like"/>
    <property type="match status" value="1"/>
</dbReference>
<reference evidence="4 5" key="1">
    <citation type="journal article" date="2023" name="bioRxiv">
        <title>High-quality genome assemblies of four members of thePodospora anserinaspecies complex.</title>
        <authorList>
            <person name="Ament-Velasquez S.L."/>
            <person name="Vogan A.A."/>
            <person name="Wallerman O."/>
            <person name="Hartmann F."/>
            <person name="Gautier V."/>
            <person name="Silar P."/>
            <person name="Giraud T."/>
            <person name="Johannesson H."/>
        </authorList>
    </citation>
    <scope>NUCLEOTIDE SEQUENCE [LARGE SCALE GENOMIC DNA]</scope>
    <source>
        <strain evidence="4 5">CBS 112042</strain>
    </source>
</reference>
<dbReference type="EMBL" id="JAFFGZ010000007">
    <property type="protein sequence ID" value="KAK4642445.1"/>
    <property type="molecule type" value="Genomic_DNA"/>
</dbReference>
<organism evidence="4 5">
    <name type="scientific">Podospora bellae-mahoneyi</name>
    <dbReference type="NCBI Taxonomy" id="2093777"/>
    <lineage>
        <taxon>Eukaryota</taxon>
        <taxon>Fungi</taxon>
        <taxon>Dikarya</taxon>
        <taxon>Ascomycota</taxon>
        <taxon>Pezizomycotina</taxon>
        <taxon>Sordariomycetes</taxon>
        <taxon>Sordariomycetidae</taxon>
        <taxon>Sordariales</taxon>
        <taxon>Podosporaceae</taxon>
        <taxon>Podospora</taxon>
    </lineage>
</organism>
<sequence length="987" mass="112011">MDDTQEFNPKDLPSYPKHTDFKDLNTKAVERRIDLTPEAYVEDLDKFHPFASRPGWNDDAKARKVNVAINQYRIKVAKLPTIFQYNLDVSPNPDANVVFRKCWENPTLQAHMKQFKTPEGKSGDWLYDGGKILWSRNDIGNQAVKKQIDLRENEGGSRGKPQPLFITITKTKQLNLEAINAYLAGKMGWDNVVMETITFLDQVFRAGPTRVFGFIANKRTLIHPQSSESMPLNALTEAIKGIYSAIRLNSSNITGGQGLGVNVDVANNTYFIGQNMAQLARHLVINLCPNVGPHKPDEFFQFVKPVQDKNGKWGMSAGLKALRRLTNLRFRVTHRGKKDKNGNLIPSPIYRVKGVVFEPKYGQEGASAKKVTFQRKEFNEATQEITTSEMSIYDFYELHYKKRLRLWQLPLIETNKAGYFPMELCEVERFCPYPFKLDGDMTTKMLRFAVQAPKERKMQIEKMVTQLQWGNDRFLKQFGIQMDSTMPRVEARVIPNPGISFGNKIVNPGVSGRWDLRGLKFIEPNPQPLKSWGICVTQDCCDQPTVAAFYKNWSNIFKGHGGRIQNDPIIFRAQGSQYTEVVQNAWHTVGKKFNANPQIIFFILKDKSAWYYERLKRSSDCRYAMPTQMLNLQQVRKGQAQYCSNVCLKVNAKLGGCTAVAVKTQAGQPLKPNSVAPHFDNTPTMFIGADVSHGAAGHLSPSVAAMTVSMDKAATKYAAGAQTNGWRVEIIQPYNMMQMLQPMIKQWRQRNGTFPKRVFYMRDGVSEGQYAHVMQHEFPAMKKAFEAAMASEKAAAPLFTIIIATKRHHIRFFPDSNAADKNGNALPGTLVEREVTHPFQYDFYLCSHVAIKGTARPVHYTVLHDEVKLPPAKLQEMIYHQCYQYVRSTTPVSLHPAVYYAHLVSNRARPHEMGLFTDRVPEDVKHGILRAALGNYAKLQKARKSRQKDSQTSQSDERDKICPKLMPLGREAKPGAKEAFEAGMWFV</sequence>
<dbReference type="Gene3D" id="2.170.260.10">
    <property type="entry name" value="paz domain"/>
    <property type="match status" value="1"/>
</dbReference>
<dbReference type="GeneID" id="87899581"/>
<dbReference type="RefSeq" id="XP_062731421.1">
    <property type="nucleotide sequence ID" value="XM_062880099.1"/>
</dbReference>
<evidence type="ECO:0000256" key="1">
    <source>
        <dbReference type="SAM" id="MobiDB-lite"/>
    </source>
</evidence>
<dbReference type="InterPro" id="IPR003165">
    <property type="entry name" value="Piwi"/>
</dbReference>
<dbReference type="InterPro" id="IPR014811">
    <property type="entry name" value="ArgoL1"/>
</dbReference>
<dbReference type="CDD" id="cd04657">
    <property type="entry name" value="Piwi_ago-like"/>
    <property type="match status" value="1"/>
</dbReference>
<dbReference type="Pfam" id="PF16487">
    <property type="entry name" value="ArgoMid"/>
    <property type="match status" value="1"/>
</dbReference>
<dbReference type="Pfam" id="PF02171">
    <property type="entry name" value="Piwi"/>
    <property type="match status" value="1"/>
</dbReference>
<gene>
    <name evidence="4" type="primary">ago1</name>
    <name evidence="4" type="ORF">QC761_508910</name>
</gene>
<dbReference type="SUPFAM" id="SSF53098">
    <property type="entry name" value="Ribonuclease H-like"/>
    <property type="match status" value="1"/>
</dbReference>
<dbReference type="Pfam" id="PF02170">
    <property type="entry name" value="PAZ"/>
    <property type="match status" value="1"/>
</dbReference>
<dbReference type="Pfam" id="PF16486">
    <property type="entry name" value="ArgoN"/>
    <property type="match status" value="1"/>
</dbReference>
<evidence type="ECO:0000259" key="2">
    <source>
        <dbReference type="PROSITE" id="PS50821"/>
    </source>
</evidence>
<name>A0ABR0FH96_9PEZI</name>
<dbReference type="InterPro" id="IPR045246">
    <property type="entry name" value="Piwi_ago-like"/>
</dbReference>
<dbReference type="InterPro" id="IPR032474">
    <property type="entry name" value="Argonaute_N"/>
</dbReference>
<dbReference type="PANTHER" id="PTHR22891">
    <property type="entry name" value="EUKARYOTIC TRANSLATION INITIATION FACTOR 2C"/>
    <property type="match status" value="1"/>
</dbReference>
<dbReference type="InterPro" id="IPR036397">
    <property type="entry name" value="RNaseH_sf"/>
</dbReference>
<evidence type="ECO:0000313" key="4">
    <source>
        <dbReference type="EMBL" id="KAK4642445.1"/>
    </source>
</evidence>
<dbReference type="Gene3D" id="3.40.50.2300">
    <property type="match status" value="1"/>
</dbReference>
<evidence type="ECO:0000313" key="5">
    <source>
        <dbReference type="Proteomes" id="UP001322138"/>
    </source>
</evidence>
<feature type="domain" description="PAZ" evidence="2">
    <location>
        <begin position="298"/>
        <end position="429"/>
    </location>
</feature>
<dbReference type="InterPro" id="IPR032472">
    <property type="entry name" value="ArgoL2"/>
</dbReference>
<keyword evidence="5" id="KW-1185">Reference proteome</keyword>
<protein>
    <submittedName>
        <fullName evidence="4">Protein argonaute</fullName>
    </submittedName>
</protein>
<accession>A0ABR0FH96</accession>
<dbReference type="InterPro" id="IPR012337">
    <property type="entry name" value="RNaseH-like_sf"/>
</dbReference>
<dbReference type="Gene3D" id="3.30.420.10">
    <property type="entry name" value="Ribonuclease H-like superfamily/Ribonuclease H"/>
    <property type="match status" value="1"/>
</dbReference>
<dbReference type="InterPro" id="IPR032473">
    <property type="entry name" value="Argonaute_Mid_dom"/>
</dbReference>
<dbReference type="Proteomes" id="UP001322138">
    <property type="component" value="Unassembled WGS sequence"/>
</dbReference>
<feature type="region of interest" description="Disordered" evidence="1">
    <location>
        <begin position="940"/>
        <end position="963"/>
    </location>
</feature>
<dbReference type="Pfam" id="PF08699">
    <property type="entry name" value="ArgoL1"/>
    <property type="match status" value="1"/>
</dbReference>
<dbReference type="InterPro" id="IPR003100">
    <property type="entry name" value="PAZ_dom"/>
</dbReference>
<proteinExistence type="predicted"/>
<evidence type="ECO:0000259" key="3">
    <source>
        <dbReference type="PROSITE" id="PS50822"/>
    </source>
</evidence>
<dbReference type="SUPFAM" id="SSF101690">
    <property type="entry name" value="PAZ domain"/>
    <property type="match status" value="1"/>
</dbReference>
<feature type="domain" description="Piwi" evidence="3">
    <location>
        <begin position="599"/>
        <end position="913"/>
    </location>
</feature>
<dbReference type="InterPro" id="IPR036085">
    <property type="entry name" value="PAZ_dom_sf"/>
</dbReference>
<dbReference type="PROSITE" id="PS50821">
    <property type="entry name" value="PAZ"/>
    <property type="match status" value="1"/>
</dbReference>
<comment type="caution">
    <text evidence="4">The sequence shown here is derived from an EMBL/GenBank/DDBJ whole genome shotgun (WGS) entry which is preliminary data.</text>
</comment>
<dbReference type="PROSITE" id="PS50822">
    <property type="entry name" value="PIWI"/>
    <property type="match status" value="1"/>
</dbReference>
<dbReference type="Pfam" id="PF16488">
    <property type="entry name" value="ArgoL2"/>
    <property type="match status" value="1"/>
</dbReference>